<dbReference type="Proteomes" id="UP001148018">
    <property type="component" value="Unassembled WGS sequence"/>
</dbReference>
<sequence length="106" mass="11479">MKVIIHPADFSSSVITSSPMETPWRRLPPSPSSQGMYLISRLSAEILNTGFLCSGVKGSGHRPLLKQAYLITHSPVGEMPGHDSWLRPVLCHSLGPPGPAGPCWTY</sequence>
<evidence type="ECO:0000313" key="1">
    <source>
        <dbReference type="EMBL" id="KAJ3600287.1"/>
    </source>
</evidence>
<organism evidence="1 2">
    <name type="scientific">Muraenolepis orangiensis</name>
    <name type="common">Patagonian moray cod</name>
    <dbReference type="NCBI Taxonomy" id="630683"/>
    <lineage>
        <taxon>Eukaryota</taxon>
        <taxon>Metazoa</taxon>
        <taxon>Chordata</taxon>
        <taxon>Craniata</taxon>
        <taxon>Vertebrata</taxon>
        <taxon>Euteleostomi</taxon>
        <taxon>Actinopterygii</taxon>
        <taxon>Neopterygii</taxon>
        <taxon>Teleostei</taxon>
        <taxon>Neoteleostei</taxon>
        <taxon>Acanthomorphata</taxon>
        <taxon>Zeiogadaria</taxon>
        <taxon>Gadariae</taxon>
        <taxon>Gadiformes</taxon>
        <taxon>Muraenolepidoidei</taxon>
        <taxon>Muraenolepididae</taxon>
        <taxon>Muraenolepis</taxon>
    </lineage>
</organism>
<keyword evidence="2" id="KW-1185">Reference proteome</keyword>
<gene>
    <name evidence="1" type="ORF">NHX12_031273</name>
</gene>
<protein>
    <submittedName>
        <fullName evidence="1">Uncharacterized protein</fullName>
    </submittedName>
</protein>
<dbReference type="EMBL" id="JANIIK010000047">
    <property type="protein sequence ID" value="KAJ3600287.1"/>
    <property type="molecule type" value="Genomic_DNA"/>
</dbReference>
<accession>A0A9Q0E9B2</accession>
<reference evidence="1" key="1">
    <citation type="submission" date="2022-07" db="EMBL/GenBank/DDBJ databases">
        <title>Chromosome-level genome of Muraenolepis orangiensis.</title>
        <authorList>
            <person name="Kim J."/>
        </authorList>
    </citation>
    <scope>NUCLEOTIDE SEQUENCE</scope>
    <source>
        <strain evidence="1">KU_S4_2022</strain>
        <tissue evidence="1">Muscle</tissue>
    </source>
</reference>
<comment type="caution">
    <text evidence="1">The sequence shown here is derived from an EMBL/GenBank/DDBJ whole genome shotgun (WGS) entry which is preliminary data.</text>
</comment>
<dbReference type="AlphaFoldDB" id="A0A9Q0E9B2"/>
<name>A0A9Q0E9B2_9TELE</name>
<evidence type="ECO:0000313" key="2">
    <source>
        <dbReference type="Proteomes" id="UP001148018"/>
    </source>
</evidence>
<proteinExistence type="predicted"/>